<protein>
    <submittedName>
        <fullName evidence="1">Uncharacterized protein</fullName>
    </submittedName>
</protein>
<organism evidence="1">
    <name type="scientific">Opuntia streptacantha</name>
    <name type="common">Prickly pear cactus</name>
    <name type="synonym">Opuntia cardona</name>
    <dbReference type="NCBI Taxonomy" id="393608"/>
    <lineage>
        <taxon>Eukaryota</taxon>
        <taxon>Viridiplantae</taxon>
        <taxon>Streptophyta</taxon>
        <taxon>Embryophyta</taxon>
        <taxon>Tracheophyta</taxon>
        <taxon>Spermatophyta</taxon>
        <taxon>Magnoliopsida</taxon>
        <taxon>eudicotyledons</taxon>
        <taxon>Gunneridae</taxon>
        <taxon>Pentapetalae</taxon>
        <taxon>Caryophyllales</taxon>
        <taxon>Cactineae</taxon>
        <taxon>Cactaceae</taxon>
        <taxon>Opuntioideae</taxon>
        <taxon>Opuntia</taxon>
    </lineage>
</organism>
<evidence type="ECO:0000313" key="1">
    <source>
        <dbReference type="EMBL" id="MBA4662000.1"/>
    </source>
</evidence>
<name>A0A7C9E8L9_OPUST</name>
<proteinExistence type="predicted"/>
<dbReference type="AlphaFoldDB" id="A0A7C9E8L9"/>
<reference evidence="1" key="2">
    <citation type="submission" date="2020-07" db="EMBL/GenBank/DDBJ databases">
        <authorList>
            <person name="Vera ALvarez R."/>
            <person name="Arias-Moreno D.M."/>
            <person name="Jimenez-Jacinto V."/>
            <person name="Jimenez-Bremont J.F."/>
            <person name="Swaminathan K."/>
            <person name="Moose S.P."/>
            <person name="Guerrero-Gonzalez M.L."/>
            <person name="Marino-Ramirez L."/>
            <person name="Landsman D."/>
            <person name="Rodriguez-Kessler M."/>
            <person name="Delgado-Sanchez P."/>
        </authorList>
    </citation>
    <scope>NUCLEOTIDE SEQUENCE</scope>
    <source>
        <tissue evidence="1">Cladode</tissue>
    </source>
</reference>
<sequence length="121" mass="13070">MAMFCDFFGSKTLFSFSTGGSIDFLVVSFLSLEFALKPNRLSIISSFIWKELDSWSQTVVLSEVAFTLSQCRGLNFGLLSSMSSPLGLPEELHTLSEVAFTVTFLEPSLKSGVGSCGFGGT</sequence>
<reference evidence="1" key="1">
    <citation type="journal article" date="2013" name="J. Plant Res.">
        <title>Effect of fungi and light on seed germination of three Opuntia species from semiarid lands of central Mexico.</title>
        <authorList>
            <person name="Delgado-Sanchez P."/>
            <person name="Jimenez-Bremont J.F."/>
            <person name="Guerrero-Gonzalez Mde L."/>
            <person name="Flores J."/>
        </authorList>
    </citation>
    <scope>NUCLEOTIDE SEQUENCE</scope>
    <source>
        <tissue evidence="1">Cladode</tissue>
    </source>
</reference>
<accession>A0A7C9E8L9</accession>
<dbReference type="EMBL" id="GISG01214460">
    <property type="protein sequence ID" value="MBA4662000.1"/>
    <property type="molecule type" value="Transcribed_RNA"/>
</dbReference>